<dbReference type="InterPro" id="IPR036974">
    <property type="entry name" value="PUA_sf"/>
</dbReference>
<dbReference type="InterPro" id="IPR041739">
    <property type="entry name" value="G5K_ProB"/>
</dbReference>
<dbReference type="FunCoup" id="I2GVE0">
    <property type="interactions" value="305"/>
</dbReference>
<dbReference type="InterPro" id="IPR036393">
    <property type="entry name" value="AceGlu_kinase-like_sf"/>
</dbReference>
<keyword evidence="6" id="KW-0418">Kinase</keyword>
<dbReference type="InterPro" id="IPR015947">
    <property type="entry name" value="PUA-like_sf"/>
</dbReference>
<evidence type="ECO:0000256" key="2">
    <source>
        <dbReference type="ARBA" id="ARBA00022605"/>
    </source>
</evidence>
<evidence type="ECO:0000256" key="6">
    <source>
        <dbReference type="ARBA" id="ARBA00022777"/>
    </source>
</evidence>
<dbReference type="InterPro" id="IPR001057">
    <property type="entry name" value="Glu/AcGlu_kinase"/>
</dbReference>
<dbReference type="GO" id="GO:0005524">
    <property type="term" value="F:ATP binding"/>
    <property type="evidence" value="ECO:0007669"/>
    <property type="project" value="UniProtKB-KW"/>
</dbReference>
<dbReference type="RefSeq" id="XP_004177611.1">
    <property type="nucleotide sequence ID" value="XM_004177563.1"/>
</dbReference>
<dbReference type="SUPFAM" id="SSF53633">
    <property type="entry name" value="Carbamate kinase-like"/>
    <property type="match status" value="1"/>
</dbReference>
<evidence type="ECO:0000256" key="4">
    <source>
        <dbReference type="ARBA" id="ARBA00022679"/>
    </source>
</evidence>
<sequence>MDTDKSYTIVLKLGSSSLVASDSREPRLALMSKVVETVVALRRQGHKVVIVSSGGIAVGLRTLEMDKTQTLIRDSSCISSSQGRLIARWDRLFSFFDQRIAQILLTRNDIVDWSQYKNAQGTIHELLKMGVVPIINENDTLSARDIRFGDNDTLSAIAASLVNADYLFLMTDVDCLYTDDPRSNPDAKPILIVPDLSQGLPGVETSGGSGSDVGTGGMRTKLVAAELATTAGVHTIVMKSDVPENVYKIVEYMQSTDLDGQRQKYDGDIMEVQDAELKRLQELDVPLHTKFVANDVKHLLKDRDFWILHGLVANGSVVIDEGAYKALTRKNKAGLLPVGIIAIEGSFHEFECVDLKYGKRLKNGEVDPNFPLITFGRARCNYSSTELEKIKGLQSDQIDSILGYLDSEYVAERQNIAFPPTEFEV</sequence>
<dbReference type="AlphaFoldDB" id="I2GVE0"/>
<feature type="domain" description="PUA" evidence="8">
    <location>
        <begin position="315"/>
        <end position="411"/>
    </location>
</feature>
<dbReference type="PANTHER" id="PTHR43654">
    <property type="entry name" value="GLUTAMATE 5-KINASE"/>
    <property type="match status" value="1"/>
</dbReference>
<dbReference type="CDD" id="cd21157">
    <property type="entry name" value="PUA_G5K"/>
    <property type="match status" value="1"/>
</dbReference>
<dbReference type="STRING" id="1071380.I2GVE0"/>
<dbReference type="NCBIfam" id="TIGR01027">
    <property type="entry name" value="proB"/>
    <property type="match status" value="1"/>
</dbReference>
<dbReference type="CDD" id="cd04242">
    <property type="entry name" value="AAK_G5K_ProB"/>
    <property type="match status" value="1"/>
</dbReference>
<name>I2GVE0_HENB6</name>
<keyword evidence="4" id="KW-0808">Transferase</keyword>
<keyword evidence="5" id="KW-0547">Nucleotide-binding</keyword>
<dbReference type="FunFam" id="2.30.130.10:FF:000008">
    <property type="entry name" value="Glutamate 5-kinase"/>
    <property type="match status" value="1"/>
</dbReference>
<dbReference type="PIRSF" id="PIRSF000729">
    <property type="entry name" value="GK"/>
    <property type="match status" value="1"/>
</dbReference>
<dbReference type="PANTHER" id="PTHR43654:SF3">
    <property type="entry name" value="GLUTAMATE 5-KINASE"/>
    <property type="match status" value="1"/>
</dbReference>
<reference evidence="9 10" key="1">
    <citation type="journal article" date="2011" name="Proc. Natl. Acad. Sci. U.S.A.">
        <title>Evolutionary erosion of yeast sex chromosomes by mating-type switching accidents.</title>
        <authorList>
            <person name="Gordon J.L."/>
            <person name="Armisen D."/>
            <person name="Proux-Wera E."/>
            <person name="Oheigeartaigh S.S."/>
            <person name="Byrne K.P."/>
            <person name="Wolfe K.H."/>
        </authorList>
    </citation>
    <scope>NUCLEOTIDE SEQUENCE [LARGE SCALE GENOMIC DNA]</scope>
    <source>
        <strain evidence="10">ATCC 34711 / CBS 6284 / DSM 70876 / NBRC 10599 / NRRL Y-10934 / UCD 77-7</strain>
    </source>
</reference>
<dbReference type="InParanoid" id="I2GVE0"/>
<keyword evidence="1" id="KW-0963">Cytoplasm</keyword>
<dbReference type="InterPro" id="IPR001048">
    <property type="entry name" value="Asp/Glu/Uridylate_kinase"/>
</dbReference>
<evidence type="ECO:0000256" key="1">
    <source>
        <dbReference type="ARBA" id="ARBA00022490"/>
    </source>
</evidence>
<dbReference type="Proteomes" id="UP000002866">
    <property type="component" value="Chromosome 1"/>
</dbReference>
<accession>I2GVE0</accession>
<keyword evidence="2" id="KW-0028">Amino-acid biosynthesis</keyword>
<dbReference type="PROSITE" id="PS00902">
    <property type="entry name" value="GLUTAMATE_5_KINASE"/>
    <property type="match status" value="1"/>
</dbReference>
<gene>
    <name evidence="9" type="primary">TBLA0A02920</name>
    <name evidence="9" type="ORF">TBLA_0A02920</name>
</gene>
<dbReference type="GeneID" id="14492888"/>
<dbReference type="PROSITE" id="PS50890">
    <property type="entry name" value="PUA"/>
    <property type="match status" value="1"/>
</dbReference>
<dbReference type="GO" id="GO:0005829">
    <property type="term" value="C:cytosol"/>
    <property type="evidence" value="ECO:0007669"/>
    <property type="project" value="EnsemblFungi"/>
</dbReference>
<dbReference type="OMA" id="NLAFPPH"/>
<dbReference type="Gene3D" id="3.40.1160.10">
    <property type="entry name" value="Acetylglutamate kinase-like"/>
    <property type="match status" value="2"/>
</dbReference>
<dbReference type="PRINTS" id="PR00474">
    <property type="entry name" value="GLU5KINASE"/>
</dbReference>
<dbReference type="InterPro" id="IPR002478">
    <property type="entry name" value="PUA"/>
</dbReference>
<dbReference type="InterPro" id="IPR011529">
    <property type="entry name" value="Glu_5kinase"/>
</dbReference>
<dbReference type="Gene3D" id="2.30.130.10">
    <property type="entry name" value="PUA domain"/>
    <property type="match status" value="1"/>
</dbReference>
<dbReference type="InterPro" id="IPR019797">
    <property type="entry name" value="Glutamate_5-kinase_CS"/>
</dbReference>
<evidence type="ECO:0000256" key="5">
    <source>
        <dbReference type="ARBA" id="ARBA00022741"/>
    </source>
</evidence>
<dbReference type="EMBL" id="HE806316">
    <property type="protein sequence ID" value="CCH58092.1"/>
    <property type="molecule type" value="Genomic_DNA"/>
</dbReference>
<dbReference type="HOGENOM" id="CLU_025400_1_1_1"/>
<evidence type="ECO:0000313" key="10">
    <source>
        <dbReference type="Proteomes" id="UP000002866"/>
    </source>
</evidence>
<evidence type="ECO:0000256" key="3">
    <source>
        <dbReference type="ARBA" id="ARBA00022650"/>
    </source>
</evidence>
<dbReference type="eggNOG" id="KOG1154">
    <property type="taxonomic scope" value="Eukaryota"/>
</dbReference>
<dbReference type="GO" id="GO:0055129">
    <property type="term" value="P:L-proline biosynthetic process"/>
    <property type="evidence" value="ECO:0007669"/>
    <property type="project" value="EnsemblFungi"/>
</dbReference>
<evidence type="ECO:0000313" key="9">
    <source>
        <dbReference type="EMBL" id="CCH58092.1"/>
    </source>
</evidence>
<dbReference type="GO" id="GO:0003723">
    <property type="term" value="F:RNA binding"/>
    <property type="evidence" value="ECO:0007669"/>
    <property type="project" value="InterPro"/>
</dbReference>
<dbReference type="SUPFAM" id="SSF88697">
    <property type="entry name" value="PUA domain-like"/>
    <property type="match status" value="1"/>
</dbReference>
<evidence type="ECO:0000259" key="8">
    <source>
        <dbReference type="SMART" id="SM00359"/>
    </source>
</evidence>
<dbReference type="HAMAP" id="MF_00456">
    <property type="entry name" value="ProB"/>
    <property type="match status" value="1"/>
</dbReference>
<keyword evidence="3" id="KW-0641">Proline biosynthesis</keyword>
<evidence type="ECO:0000256" key="7">
    <source>
        <dbReference type="ARBA" id="ARBA00022840"/>
    </source>
</evidence>
<dbReference type="KEGG" id="tbl:TBLA_0A02920"/>
<dbReference type="SMART" id="SM00359">
    <property type="entry name" value="PUA"/>
    <property type="match status" value="1"/>
</dbReference>
<dbReference type="InterPro" id="IPR005715">
    <property type="entry name" value="Glu_5kinase/COase_Synthase"/>
</dbReference>
<organism evidence="9 10">
    <name type="scientific">Henningerozyma blattae (strain ATCC 34711 / CBS 6284 / DSM 70876 / NBRC 10599 / NRRL Y-10934 / UCD 77-7)</name>
    <name type="common">Yeast</name>
    <name type="synonym">Tetrapisispora blattae</name>
    <dbReference type="NCBI Taxonomy" id="1071380"/>
    <lineage>
        <taxon>Eukaryota</taxon>
        <taxon>Fungi</taxon>
        <taxon>Dikarya</taxon>
        <taxon>Ascomycota</taxon>
        <taxon>Saccharomycotina</taxon>
        <taxon>Saccharomycetes</taxon>
        <taxon>Saccharomycetales</taxon>
        <taxon>Saccharomycetaceae</taxon>
        <taxon>Henningerozyma</taxon>
    </lineage>
</organism>
<dbReference type="GO" id="GO:0034517">
    <property type="term" value="P:ribophagy"/>
    <property type="evidence" value="ECO:0007669"/>
    <property type="project" value="EnsemblFungi"/>
</dbReference>
<keyword evidence="7" id="KW-0067">ATP-binding</keyword>
<dbReference type="Pfam" id="PF01472">
    <property type="entry name" value="PUA"/>
    <property type="match status" value="1"/>
</dbReference>
<dbReference type="Pfam" id="PF00696">
    <property type="entry name" value="AA_kinase"/>
    <property type="match status" value="1"/>
</dbReference>
<keyword evidence="10" id="KW-1185">Reference proteome</keyword>
<dbReference type="OrthoDB" id="409889at2759"/>
<dbReference type="FunFam" id="3.40.1160.10:FF:000018">
    <property type="entry name" value="Glutamate 5-kinase"/>
    <property type="match status" value="1"/>
</dbReference>
<dbReference type="GO" id="GO:0004349">
    <property type="term" value="F:glutamate 5-kinase activity"/>
    <property type="evidence" value="ECO:0007669"/>
    <property type="project" value="EnsemblFungi"/>
</dbReference>
<protein>
    <recommendedName>
        <fullName evidence="8">PUA domain-containing protein</fullName>
    </recommendedName>
</protein>
<proteinExistence type="inferred from homology"/>